<dbReference type="PROSITE" id="PS50005">
    <property type="entry name" value="TPR"/>
    <property type="match status" value="4"/>
</dbReference>
<reference evidence="4 5" key="1">
    <citation type="submission" date="2017-04" db="EMBL/GenBank/DDBJ databases">
        <authorList>
            <person name="Afonso C.L."/>
            <person name="Miller P.J."/>
            <person name="Scott M.A."/>
            <person name="Spackman E."/>
            <person name="Goraichik I."/>
            <person name="Dimitrov K.M."/>
            <person name="Suarez D.L."/>
            <person name="Swayne D.E."/>
        </authorList>
    </citation>
    <scope>NUCLEOTIDE SEQUENCE [LARGE SCALE GENOMIC DNA]</scope>
    <source>
        <strain evidence="4 5">DSM 23236</strain>
    </source>
</reference>
<dbReference type="InterPro" id="IPR050498">
    <property type="entry name" value="Ycf3"/>
</dbReference>
<dbReference type="SUPFAM" id="SSF53756">
    <property type="entry name" value="UDP-Glycosyltransferase/glycogen phosphorylase"/>
    <property type="match status" value="1"/>
</dbReference>
<dbReference type="InterPro" id="IPR002201">
    <property type="entry name" value="Glyco_trans_9"/>
</dbReference>
<dbReference type="PANTHER" id="PTHR44858">
    <property type="entry name" value="TETRATRICOPEPTIDE REPEAT PROTEIN 6"/>
    <property type="match status" value="1"/>
</dbReference>
<dbReference type="Pfam" id="PF14559">
    <property type="entry name" value="TPR_19"/>
    <property type="match status" value="1"/>
</dbReference>
<sequence length="574" mass="61561">MGATGSLSCACCASLMSDLNAILSAAFQAHQNNDIATAIRGYQTVLQQLPGNWQVRTLLATAQLQSGDLAGAEAGFMASLQLNQGQADAWLNLGNVRRERGALQDALAAFDQCLALNADFPPAWVNRGNVLTALGRHADAISSHQRALALAPDYADAHGNLAIAYWEQRDFAAALAAAEQAIALDNADPAPWLTRGHALRGLSRYADSLQSYEAALARNPSHAHAWQNKANALCDLGRHAEALQSYAQALQLTPDDADIQWAIALTQLQLGQFAEGWANYEARWRLPSRAGDLARFAIPRWAGEPLQGKRIVLHTEQGFGDAIQFSRFALTLLAQGAHVTLEVKAPLQTLLQSLSPAIQIVAQAGSSFADHDYHCPLMSLPHVLGTTLATLPAQTPYLHASRARQAEWAARLGAPSALRVGLVWSGSPTHKDDYSRSIPLAQLAGLVATPGTEFHSLHERVRDSDQAALAQLPITSHADRLSDFEATAALISQLDLVITVDTAVAHLAGALGKPVWVLLPVSPDFRWLLDRSDNPWYPDARLFRQRQAGDWPGVLAEAGAALALLASQHAGTPA</sequence>
<proteinExistence type="predicted"/>
<dbReference type="Pfam" id="PF13432">
    <property type="entry name" value="TPR_16"/>
    <property type="match status" value="1"/>
</dbReference>
<gene>
    <name evidence="4" type="ORF">SAMN02745857_02272</name>
</gene>
<feature type="repeat" description="TPR" evidence="3">
    <location>
        <begin position="121"/>
        <end position="154"/>
    </location>
</feature>
<evidence type="ECO:0000313" key="4">
    <source>
        <dbReference type="EMBL" id="SMC25760.1"/>
    </source>
</evidence>
<keyword evidence="2 3" id="KW-0802">TPR repeat</keyword>
<feature type="repeat" description="TPR" evidence="3">
    <location>
        <begin position="223"/>
        <end position="256"/>
    </location>
</feature>
<dbReference type="Pfam" id="PF01075">
    <property type="entry name" value="Glyco_transf_9"/>
    <property type="match status" value="1"/>
</dbReference>
<accession>A0A1W1XP42</accession>
<dbReference type="Proteomes" id="UP000192761">
    <property type="component" value="Unassembled WGS sequence"/>
</dbReference>
<dbReference type="OrthoDB" id="9814129at2"/>
<dbReference type="GO" id="GO:0016757">
    <property type="term" value="F:glycosyltransferase activity"/>
    <property type="evidence" value="ECO:0007669"/>
    <property type="project" value="InterPro"/>
</dbReference>
<dbReference type="STRING" id="1121001.SAMN02745857_02272"/>
<organism evidence="4 5">
    <name type="scientific">Andreprevotia lacus DSM 23236</name>
    <dbReference type="NCBI Taxonomy" id="1121001"/>
    <lineage>
        <taxon>Bacteria</taxon>
        <taxon>Pseudomonadati</taxon>
        <taxon>Pseudomonadota</taxon>
        <taxon>Betaproteobacteria</taxon>
        <taxon>Neisseriales</taxon>
        <taxon>Chitinibacteraceae</taxon>
        <taxon>Andreprevotia</taxon>
    </lineage>
</organism>
<dbReference type="InterPro" id="IPR019734">
    <property type="entry name" value="TPR_rpt"/>
</dbReference>
<name>A0A1W1XP42_9NEIS</name>
<dbReference type="Gene3D" id="1.25.40.10">
    <property type="entry name" value="Tetratricopeptide repeat domain"/>
    <property type="match status" value="1"/>
</dbReference>
<evidence type="ECO:0000256" key="2">
    <source>
        <dbReference type="ARBA" id="ARBA00022803"/>
    </source>
</evidence>
<dbReference type="PROSITE" id="PS50293">
    <property type="entry name" value="TPR_REGION"/>
    <property type="match status" value="1"/>
</dbReference>
<keyword evidence="1" id="KW-0677">Repeat</keyword>
<evidence type="ECO:0000256" key="3">
    <source>
        <dbReference type="PROSITE-ProRule" id="PRU00339"/>
    </source>
</evidence>
<evidence type="ECO:0000256" key="1">
    <source>
        <dbReference type="ARBA" id="ARBA00022737"/>
    </source>
</evidence>
<feature type="repeat" description="TPR" evidence="3">
    <location>
        <begin position="87"/>
        <end position="120"/>
    </location>
</feature>
<dbReference type="AlphaFoldDB" id="A0A1W1XP42"/>
<dbReference type="SMART" id="SM00028">
    <property type="entry name" value="TPR"/>
    <property type="match status" value="7"/>
</dbReference>
<keyword evidence="5" id="KW-1185">Reference proteome</keyword>
<feature type="repeat" description="TPR" evidence="3">
    <location>
        <begin position="189"/>
        <end position="222"/>
    </location>
</feature>
<protein>
    <submittedName>
        <fullName evidence="4">Tetratricopeptide repeat-containing protein</fullName>
    </submittedName>
</protein>
<dbReference type="Gene3D" id="3.40.50.2000">
    <property type="entry name" value="Glycogen Phosphorylase B"/>
    <property type="match status" value="1"/>
</dbReference>
<dbReference type="Pfam" id="PF13424">
    <property type="entry name" value="TPR_12"/>
    <property type="match status" value="1"/>
</dbReference>
<dbReference type="InterPro" id="IPR011990">
    <property type="entry name" value="TPR-like_helical_dom_sf"/>
</dbReference>
<dbReference type="EMBL" id="FWXD01000012">
    <property type="protein sequence ID" value="SMC25760.1"/>
    <property type="molecule type" value="Genomic_DNA"/>
</dbReference>
<evidence type="ECO:0000313" key="5">
    <source>
        <dbReference type="Proteomes" id="UP000192761"/>
    </source>
</evidence>
<dbReference type="PANTHER" id="PTHR44858:SF1">
    <property type="entry name" value="UDP-N-ACETYLGLUCOSAMINE--PEPTIDE N-ACETYLGLUCOSAMINYLTRANSFERASE SPINDLY-RELATED"/>
    <property type="match status" value="1"/>
</dbReference>
<dbReference type="SUPFAM" id="SSF48452">
    <property type="entry name" value="TPR-like"/>
    <property type="match status" value="1"/>
</dbReference>